<protein>
    <submittedName>
        <fullName evidence="6">D-ribose ABC transporter substrate-binding protein</fullName>
    </submittedName>
</protein>
<dbReference type="InterPro" id="IPR025997">
    <property type="entry name" value="SBP_2_dom"/>
</dbReference>
<feature type="chain" id="PRO_5046337242" evidence="4">
    <location>
        <begin position="21"/>
        <end position="329"/>
    </location>
</feature>
<evidence type="ECO:0000313" key="6">
    <source>
        <dbReference type="EMBL" id="GAA4622653.1"/>
    </source>
</evidence>
<evidence type="ECO:0000256" key="3">
    <source>
        <dbReference type="ARBA" id="ARBA00022729"/>
    </source>
</evidence>
<feature type="domain" description="Periplasmic binding protein" evidence="5">
    <location>
        <begin position="46"/>
        <end position="297"/>
    </location>
</feature>
<evidence type="ECO:0000256" key="2">
    <source>
        <dbReference type="ARBA" id="ARBA00007639"/>
    </source>
</evidence>
<keyword evidence="7" id="KW-1185">Reference proteome</keyword>
<sequence length="329" mass="34299">MRRFPSHRPIIGLTVVTVAAALGLTACGSSKSSSGSGTSAGGSKLIVIVTPSPDNVFFKAEQQAADAEAKRLGYTTLVLSHDDDPTKQSQAIDTAISRKAAAIILDNAGADSTVTALQKAGNAKIPSFLIDREINSTGVAKAQIVSNNSQGATLGAQEFAKDMGQSGEYFELTGKETDTNAGVRSKGYHSVLDQFPKMKMVAQQSANWDQTEALQKVQTMLQAHPNVKGIIAGNDTMALGAWAALQAAKKTNVIVTGFDGSPDVVSSVLKDGIKATVLQPAAKISQMAVDQADKYIKTGSTGQPEKQSVDCVLVNKDNAAKVSNFALGS</sequence>
<evidence type="ECO:0000256" key="1">
    <source>
        <dbReference type="ARBA" id="ARBA00004196"/>
    </source>
</evidence>
<dbReference type="EMBL" id="BAABHK010000002">
    <property type="protein sequence ID" value="GAA4622653.1"/>
    <property type="molecule type" value="Genomic_DNA"/>
</dbReference>
<dbReference type="Proteomes" id="UP001501442">
    <property type="component" value="Unassembled WGS sequence"/>
</dbReference>
<dbReference type="PROSITE" id="PS51257">
    <property type="entry name" value="PROKAR_LIPOPROTEIN"/>
    <property type="match status" value="1"/>
</dbReference>
<dbReference type="Pfam" id="PF13407">
    <property type="entry name" value="Peripla_BP_4"/>
    <property type="match status" value="1"/>
</dbReference>
<proteinExistence type="inferred from homology"/>
<reference evidence="7" key="1">
    <citation type="journal article" date="2019" name="Int. J. Syst. Evol. Microbiol.">
        <title>The Global Catalogue of Microorganisms (GCM) 10K type strain sequencing project: providing services to taxonomists for standard genome sequencing and annotation.</title>
        <authorList>
            <consortium name="The Broad Institute Genomics Platform"/>
            <consortium name="The Broad Institute Genome Sequencing Center for Infectious Disease"/>
            <person name="Wu L."/>
            <person name="Ma J."/>
        </authorList>
    </citation>
    <scope>NUCLEOTIDE SEQUENCE [LARGE SCALE GENOMIC DNA]</scope>
    <source>
        <strain evidence="7">JCM 17939</strain>
    </source>
</reference>
<comment type="subcellular location">
    <subcellularLocation>
        <location evidence="1">Cell envelope</location>
    </subcellularLocation>
</comment>
<dbReference type="RefSeq" id="WP_345429976.1">
    <property type="nucleotide sequence ID" value="NZ_BAABHK010000002.1"/>
</dbReference>
<comment type="similarity">
    <text evidence="2">Belongs to the bacterial solute-binding protein 2 family.</text>
</comment>
<name>A0ABP8U6W5_9ACTN</name>
<evidence type="ECO:0000256" key="4">
    <source>
        <dbReference type="SAM" id="SignalP"/>
    </source>
</evidence>
<evidence type="ECO:0000259" key="5">
    <source>
        <dbReference type="Pfam" id="PF13407"/>
    </source>
</evidence>
<dbReference type="PANTHER" id="PTHR46847">
    <property type="entry name" value="D-ALLOSE-BINDING PERIPLASMIC PROTEIN-RELATED"/>
    <property type="match status" value="1"/>
</dbReference>
<dbReference type="InterPro" id="IPR028082">
    <property type="entry name" value="Peripla_BP_I"/>
</dbReference>
<keyword evidence="3 4" id="KW-0732">Signal</keyword>
<dbReference type="PANTHER" id="PTHR46847:SF1">
    <property type="entry name" value="D-ALLOSE-BINDING PERIPLASMIC PROTEIN-RELATED"/>
    <property type="match status" value="1"/>
</dbReference>
<feature type="signal peptide" evidence="4">
    <location>
        <begin position="1"/>
        <end position="20"/>
    </location>
</feature>
<dbReference type="Gene3D" id="3.40.50.2300">
    <property type="match status" value="2"/>
</dbReference>
<evidence type="ECO:0000313" key="7">
    <source>
        <dbReference type="Proteomes" id="UP001501442"/>
    </source>
</evidence>
<gene>
    <name evidence="6" type="ORF">GCM10023196_015710</name>
</gene>
<comment type="caution">
    <text evidence="6">The sequence shown here is derived from an EMBL/GenBank/DDBJ whole genome shotgun (WGS) entry which is preliminary data.</text>
</comment>
<dbReference type="SUPFAM" id="SSF53822">
    <property type="entry name" value="Periplasmic binding protein-like I"/>
    <property type="match status" value="1"/>
</dbReference>
<accession>A0ABP8U6W5</accession>
<dbReference type="CDD" id="cd19967">
    <property type="entry name" value="PBP1_TmRBP-like"/>
    <property type="match status" value="1"/>
</dbReference>
<organism evidence="6 7">
    <name type="scientific">Actinoallomurus vinaceus</name>
    <dbReference type="NCBI Taxonomy" id="1080074"/>
    <lineage>
        <taxon>Bacteria</taxon>
        <taxon>Bacillati</taxon>
        <taxon>Actinomycetota</taxon>
        <taxon>Actinomycetes</taxon>
        <taxon>Streptosporangiales</taxon>
        <taxon>Thermomonosporaceae</taxon>
        <taxon>Actinoallomurus</taxon>
    </lineage>
</organism>